<dbReference type="InterPro" id="IPR036259">
    <property type="entry name" value="MFS_trans_sf"/>
</dbReference>
<feature type="transmembrane region" description="Helical" evidence="7">
    <location>
        <begin position="156"/>
        <end position="178"/>
    </location>
</feature>
<sequence length="533" mass="54564">MTERSSDASAAETPVGESAVGAPAGARVRWIILAALALGAMMDAWDGTAVAVANPSIAGELNTTLTELQWVTNGYMLATAVFLITAGKIGDRFGHKRVFLVGVAGFMASSVLVGFAGHISLLIAFRVLQGLFGALLLPNSLAILTATFPPDKVKSAFGIFMGTFAVAGASGPFVGGLLVQYLDWRWVFFVNVALGACAFAVAAKLVPGTAPSGPARPFDLPGVLLLTIALGGLVLGVIQVPEHGWTGAYPLSCLSVGVAGAILFVVRETRIKLPFFPLSLFRSAAITASTVATLVAGGLMFSCWFFLALYLQEVRGLSPLLAGLELLPVNVVFLAASPVGGMLNQRFGPRLPILSGLVLVAVALFGLSQLSADSSYNAIWPFLVPLSMGVSFLAPTASQVIVGRSPAELTGVASGLGQTALIGGSVLSIAVLGTLVLFRTGSTFSANLAGAGVPSQVADQLSGSAASVAQGSITVPPDVPQHFAPAIVQAAHTSFMDGFGLAFLVAGILVLLVVPLGFLVRSEDPPARPEAAA</sequence>
<proteinExistence type="predicted"/>
<gene>
    <name evidence="9" type="ORF">ACFSVL_33760</name>
</gene>
<dbReference type="CDD" id="cd17321">
    <property type="entry name" value="MFS_MMR_MDR_like"/>
    <property type="match status" value="1"/>
</dbReference>
<keyword evidence="3" id="KW-1003">Cell membrane</keyword>
<dbReference type="InterPro" id="IPR004638">
    <property type="entry name" value="EmrB-like"/>
</dbReference>
<dbReference type="InterPro" id="IPR020846">
    <property type="entry name" value="MFS_dom"/>
</dbReference>
<feature type="transmembrane region" description="Helical" evidence="7">
    <location>
        <begin position="351"/>
        <end position="372"/>
    </location>
</feature>
<dbReference type="Pfam" id="PF07690">
    <property type="entry name" value="MFS_1"/>
    <property type="match status" value="1"/>
</dbReference>
<evidence type="ECO:0000256" key="5">
    <source>
        <dbReference type="ARBA" id="ARBA00022989"/>
    </source>
</evidence>
<dbReference type="PROSITE" id="PS50850">
    <property type="entry name" value="MFS"/>
    <property type="match status" value="1"/>
</dbReference>
<evidence type="ECO:0000313" key="9">
    <source>
        <dbReference type="EMBL" id="MFD2472404.1"/>
    </source>
</evidence>
<name>A0ABW5HHU2_9PSEU</name>
<organism evidence="9 10">
    <name type="scientific">Amycolatopsis silviterrae</name>
    <dbReference type="NCBI Taxonomy" id="1656914"/>
    <lineage>
        <taxon>Bacteria</taxon>
        <taxon>Bacillati</taxon>
        <taxon>Actinomycetota</taxon>
        <taxon>Actinomycetes</taxon>
        <taxon>Pseudonocardiales</taxon>
        <taxon>Pseudonocardiaceae</taxon>
        <taxon>Amycolatopsis</taxon>
    </lineage>
</organism>
<feature type="transmembrane region" description="Helical" evidence="7">
    <location>
        <begin position="499"/>
        <end position="520"/>
    </location>
</feature>
<dbReference type="PANTHER" id="PTHR42718">
    <property type="entry name" value="MAJOR FACILITATOR SUPERFAMILY MULTIDRUG TRANSPORTER MFSC"/>
    <property type="match status" value="1"/>
</dbReference>
<comment type="subcellular location">
    <subcellularLocation>
        <location evidence="1">Cell membrane</location>
        <topology evidence="1">Multi-pass membrane protein</topology>
    </subcellularLocation>
</comment>
<comment type="caution">
    <text evidence="9">The sequence shown here is derived from an EMBL/GenBank/DDBJ whole genome shotgun (WGS) entry which is preliminary data.</text>
</comment>
<keyword evidence="4 7" id="KW-0812">Transmembrane</keyword>
<feature type="transmembrane region" description="Helical" evidence="7">
    <location>
        <begin position="68"/>
        <end position="86"/>
    </location>
</feature>
<feature type="transmembrane region" description="Helical" evidence="7">
    <location>
        <begin position="218"/>
        <end position="241"/>
    </location>
</feature>
<dbReference type="Proteomes" id="UP001597483">
    <property type="component" value="Unassembled WGS sequence"/>
</dbReference>
<feature type="transmembrane region" description="Helical" evidence="7">
    <location>
        <begin position="98"/>
        <end position="117"/>
    </location>
</feature>
<dbReference type="Gene3D" id="1.20.1720.10">
    <property type="entry name" value="Multidrug resistance protein D"/>
    <property type="match status" value="1"/>
</dbReference>
<dbReference type="NCBIfam" id="TIGR00711">
    <property type="entry name" value="efflux_EmrB"/>
    <property type="match status" value="1"/>
</dbReference>
<dbReference type="EMBL" id="JBHUKS010000026">
    <property type="protein sequence ID" value="MFD2472404.1"/>
    <property type="molecule type" value="Genomic_DNA"/>
</dbReference>
<reference evidence="10" key="1">
    <citation type="journal article" date="2019" name="Int. J. Syst. Evol. Microbiol.">
        <title>The Global Catalogue of Microorganisms (GCM) 10K type strain sequencing project: providing services to taxonomists for standard genome sequencing and annotation.</title>
        <authorList>
            <consortium name="The Broad Institute Genomics Platform"/>
            <consortium name="The Broad Institute Genome Sequencing Center for Infectious Disease"/>
            <person name="Wu L."/>
            <person name="Ma J."/>
        </authorList>
    </citation>
    <scope>NUCLEOTIDE SEQUENCE [LARGE SCALE GENOMIC DNA]</scope>
    <source>
        <strain evidence="10">CGMCC 4.7641</strain>
    </source>
</reference>
<dbReference type="SUPFAM" id="SSF103473">
    <property type="entry name" value="MFS general substrate transporter"/>
    <property type="match status" value="1"/>
</dbReference>
<dbReference type="RefSeq" id="WP_378310053.1">
    <property type="nucleotide sequence ID" value="NZ_JBHUKS010000026.1"/>
</dbReference>
<feature type="transmembrane region" description="Helical" evidence="7">
    <location>
        <begin position="184"/>
        <end position="206"/>
    </location>
</feature>
<feature type="transmembrane region" description="Helical" evidence="7">
    <location>
        <begin position="247"/>
        <end position="266"/>
    </location>
</feature>
<dbReference type="Gene3D" id="1.20.1250.20">
    <property type="entry name" value="MFS general substrate transporter like domains"/>
    <property type="match status" value="1"/>
</dbReference>
<keyword evidence="5 7" id="KW-1133">Transmembrane helix</keyword>
<dbReference type="PANTHER" id="PTHR42718:SF42">
    <property type="entry name" value="EXPORT PROTEIN"/>
    <property type="match status" value="1"/>
</dbReference>
<protein>
    <submittedName>
        <fullName evidence="9">DHA2 family efflux MFS transporter permease subunit</fullName>
    </submittedName>
</protein>
<feature type="domain" description="Major facilitator superfamily (MFS) profile" evidence="8">
    <location>
        <begin position="32"/>
        <end position="525"/>
    </location>
</feature>
<evidence type="ECO:0000256" key="3">
    <source>
        <dbReference type="ARBA" id="ARBA00022475"/>
    </source>
</evidence>
<feature type="transmembrane region" description="Helical" evidence="7">
    <location>
        <begin position="415"/>
        <end position="438"/>
    </location>
</feature>
<evidence type="ECO:0000256" key="2">
    <source>
        <dbReference type="ARBA" id="ARBA00022448"/>
    </source>
</evidence>
<keyword evidence="10" id="KW-1185">Reference proteome</keyword>
<evidence type="ECO:0000256" key="4">
    <source>
        <dbReference type="ARBA" id="ARBA00022692"/>
    </source>
</evidence>
<feature type="transmembrane region" description="Helical" evidence="7">
    <location>
        <begin position="317"/>
        <end position="339"/>
    </location>
</feature>
<evidence type="ECO:0000256" key="6">
    <source>
        <dbReference type="ARBA" id="ARBA00023136"/>
    </source>
</evidence>
<accession>A0ABW5HHU2</accession>
<keyword evidence="2" id="KW-0813">Transport</keyword>
<feature type="transmembrane region" description="Helical" evidence="7">
    <location>
        <begin position="378"/>
        <end position="403"/>
    </location>
</feature>
<feature type="transmembrane region" description="Helical" evidence="7">
    <location>
        <begin position="286"/>
        <end position="311"/>
    </location>
</feature>
<keyword evidence="6 7" id="KW-0472">Membrane</keyword>
<dbReference type="InterPro" id="IPR011701">
    <property type="entry name" value="MFS"/>
</dbReference>
<evidence type="ECO:0000313" key="10">
    <source>
        <dbReference type="Proteomes" id="UP001597483"/>
    </source>
</evidence>
<evidence type="ECO:0000259" key="8">
    <source>
        <dbReference type="PROSITE" id="PS50850"/>
    </source>
</evidence>
<evidence type="ECO:0000256" key="7">
    <source>
        <dbReference type="SAM" id="Phobius"/>
    </source>
</evidence>
<evidence type="ECO:0000256" key="1">
    <source>
        <dbReference type="ARBA" id="ARBA00004651"/>
    </source>
</evidence>